<dbReference type="Gene3D" id="2.160.20.10">
    <property type="entry name" value="Single-stranded right-handed beta-helix, Pectin lyase-like"/>
    <property type="match status" value="1"/>
</dbReference>
<keyword evidence="3" id="KW-0134">Cell wall</keyword>
<dbReference type="AlphaFoldDB" id="A0A3L6QX09"/>
<evidence type="ECO:0000256" key="3">
    <source>
        <dbReference type="ARBA" id="ARBA00022512"/>
    </source>
</evidence>
<gene>
    <name evidence="9" type="ORF">C2845_PM04G07350</name>
</gene>
<dbReference type="SUPFAM" id="SSF51126">
    <property type="entry name" value="Pectin lyase-like"/>
    <property type="match status" value="1"/>
</dbReference>
<dbReference type="GO" id="GO:0004650">
    <property type="term" value="F:polygalacturonase activity"/>
    <property type="evidence" value="ECO:0007669"/>
    <property type="project" value="InterPro"/>
</dbReference>
<proteinExistence type="inferred from homology"/>
<reference evidence="10" key="1">
    <citation type="journal article" date="2019" name="Nat. Commun.">
        <title>The genome of broomcorn millet.</title>
        <authorList>
            <person name="Zou C."/>
            <person name="Miki D."/>
            <person name="Li D."/>
            <person name="Tang Q."/>
            <person name="Xiao L."/>
            <person name="Rajput S."/>
            <person name="Deng P."/>
            <person name="Jia W."/>
            <person name="Huang R."/>
            <person name="Zhang M."/>
            <person name="Sun Y."/>
            <person name="Hu J."/>
            <person name="Fu X."/>
            <person name="Schnable P.S."/>
            <person name="Li F."/>
            <person name="Zhang H."/>
            <person name="Feng B."/>
            <person name="Zhu X."/>
            <person name="Liu R."/>
            <person name="Schnable J.C."/>
            <person name="Zhu J.-K."/>
            <person name="Zhang H."/>
        </authorList>
    </citation>
    <scope>NUCLEOTIDE SEQUENCE [LARGE SCALE GENOMIC DNA]</scope>
</reference>
<sequence length="100" mass="11062">MARGRGFARSIVFQDMVMDRVRNPIIIDQNYCDSATPCEKQNSAVEVSNVLFKNIRGTSASTEAIKLSCRSTTVPCHGIALENVKLTLKGVCEKLRMRNG</sequence>
<evidence type="ECO:0000256" key="1">
    <source>
        <dbReference type="ARBA" id="ARBA00004191"/>
    </source>
</evidence>
<dbReference type="Proteomes" id="UP000275267">
    <property type="component" value="Unassembled WGS sequence"/>
</dbReference>
<keyword evidence="4" id="KW-0964">Secreted</keyword>
<organism evidence="9 10">
    <name type="scientific">Panicum miliaceum</name>
    <name type="common">Proso millet</name>
    <name type="synonym">Broomcorn millet</name>
    <dbReference type="NCBI Taxonomy" id="4540"/>
    <lineage>
        <taxon>Eukaryota</taxon>
        <taxon>Viridiplantae</taxon>
        <taxon>Streptophyta</taxon>
        <taxon>Embryophyta</taxon>
        <taxon>Tracheophyta</taxon>
        <taxon>Spermatophyta</taxon>
        <taxon>Magnoliopsida</taxon>
        <taxon>Liliopsida</taxon>
        <taxon>Poales</taxon>
        <taxon>Poaceae</taxon>
        <taxon>PACMAD clade</taxon>
        <taxon>Panicoideae</taxon>
        <taxon>Panicodae</taxon>
        <taxon>Paniceae</taxon>
        <taxon>Panicinae</taxon>
        <taxon>Panicum</taxon>
        <taxon>Panicum sect. Panicum</taxon>
    </lineage>
</organism>
<dbReference type="PANTHER" id="PTHR31375">
    <property type="match status" value="1"/>
</dbReference>
<evidence type="ECO:0000313" key="9">
    <source>
        <dbReference type="EMBL" id="RLM87661.1"/>
    </source>
</evidence>
<evidence type="ECO:0000256" key="2">
    <source>
        <dbReference type="ARBA" id="ARBA00008834"/>
    </source>
</evidence>
<dbReference type="InterPro" id="IPR000743">
    <property type="entry name" value="Glyco_hydro_28"/>
</dbReference>
<dbReference type="Pfam" id="PF00295">
    <property type="entry name" value="Glyco_hydro_28"/>
    <property type="match status" value="1"/>
</dbReference>
<evidence type="ECO:0000256" key="7">
    <source>
        <dbReference type="ARBA" id="ARBA00023316"/>
    </source>
</evidence>
<evidence type="ECO:0000313" key="10">
    <source>
        <dbReference type="Proteomes" id="UP000275267"/>
    </source>
</evidence>
<keyword evidence="7" id="KW-0961">Cell wall biogenesis/degradation</keyword>
<dbReference type="GO" id="GO:0005975">
    <property type="term" value="P:carbohydrate metabolic process"/>
    <property type="evidence" value="ECO:0007669"/>
    <property type="project" value="InterPro"/>
</dbReference>
<dbReference type="GO" id="GO:0071555">
    <property type="term" value="P:cell wall organization"/>
    <property type="evidence" value="ECO:0007669"/>
    <property type="project" value="UniProtKB-KW"/>
</dbReference>
<dbReference type="InterPro" id="IPR011050">
    <property type="entry name" value="Pectin_lyase_fold/virulence"/>
</dbReference>
<dbReference type="EMBL" id="PQIB02000011">
    <property type="protein sequence ID" value="RLM87661.1"/>
    <property type="molecule type" value="Genomic_DNA"/>
</dbReference>
<protein>
    <submittedName>
        <fullName evidence="9">Polygalacturonase</fullName>
    </submittedName>
</protein>
<comment type="subcellular location">
    <subcellularLocation>
        <location evidence="1">Secreted</location>
        <location evidence="1">Cell wall</location>
    </subcellularLocation>
</comment>
<evidence type="ECO:0000256" key="8">
    <source>
        <dbReference type="RuleBase" id="RU361169"/>
    </source>
</evidence>
<evidence type="ECO:0000256" key="5">
    <source>
        <dbReference type="ARBA" id="ARBA00022801"/>
    </source>
</evidence>
<keyword evidence="10" id="KW-1185">Reference proteome</keyword>
<evidence type="ECO:0000256" key="4">
    <source>
        <dbReference type="ARBA" id="ARBA00022525"/>
    </source>
</evidence>
<evidence type="ECO:0000256" key="6">
    <source>
        <dbReference type="ARBA" id="ARBA00023295"/>
    </source>
</evidence>
<keyword evidence="6 8" id="KW-0326">Glycosidase</keyword>
<name>A0A3L6QX09_PANMI</name>
<dbReference type="OrthoDB" id="187139at2759"/>
<accession>A0A3L6QX09</accession>
<comment type="caution">
    <text evidence="9">The sequence shown here is derived from an EMBL/GenBank/DDBJ whole genome shotgun (WGS) entry which is preliminary data.</text>
</comment>
<dbReference type="InterPro" id="IPR012334">
    <property type="entry name" value="Pectin_lyas_fold"/>
</dbReference>
<comment type="similarity">
    <text evidence="2 8">Belongs to the glycosyl hydrolase 28 family.</text>
</comment>
<dbReference type="STRING" id="4540.A0A3L6QX09"/>
<keyword evidence="5 8" id="KW-0378">Hydrolase</keyword>